<name>A0AAW6T0A5_9BACI</name>
<dbReference type="Gene3D" id="3.40.50.720">
    <property type="entry name" value="NAD(P)-binding Rossmann-like Domain"/>
    <property type="match status" value="1"/>
</dbReference>
<reference evidence="1" key="1">
    <citation type="submission" date="2023-03" db="EMBL/GenBank/DDBJ databases">
        <title>Bacterial isolates from washroom surfaces on a university campus.</title>
        <authorList>
            <person name="Holman D.B."/>
            <person name="Gzyl K.E."/>
            <person name="Taheri A.E."/>
        </authorList>
    </citation>
    <scope>NUCLEOTIDE SEQUENCE</scope>
    <source>
        <strain evidence="1">RD03</strain>
    </source>
</reference>
<dbReference type="RefSeq" id="WP_280617308.1">
    <property type="nucleotide sequence ID" value="NZ_JAROYP010000009.1"/>
</dbReference>
<dbReference type="SUPFAM" id="SSF51735">
    <property type="entry name" value="NAD(P)-binding Rossmann-fold domains"/>
    <property type="match status" value="1"/>
</dbReference>
<gene>
    <name evidence="1" type="ORF">P5X88_15530</name>
</gene>
<dbReference type="AlphaFoldDB" id="A0AAW6T0A5"/>
<accession>A0AAW6T0A5</accession>
<proteinExistence type="predicted"/>
<evidence type="ECO:0000313" key="2">
    <source>
        <dbReference type="Proteomes" id="UP001159179"/>
    </source>
</evidence>
<protein>
    <submittedName>
        <fullName evidence="1">Short-chain dehydrogenase</fullName>
    </submittedName>
</protein>
<dbReference type="Proteomes" id="UP001159179">
    <property type="component" value="Unassembled WGS sequence"/>
</dbReference>
<comment type="caution">
    <text evidence="1">The sequence shown here is derived from an EMBL/GenBank/DDBJ whole genome shotgun (WGS) entry which is preliminary data.</text>
</comment>
<dbReference type="NCBIfam" id="NF006168">
    <property type="entry name" value="PRK08309.1"/>
    <property type="match status" value="1"/>
</dbReference>
<dbReference type="EMBL" id="JAROYP010000009">
    <property type="protein sequence ID" value="MDH5162346.1"/>
    <property type="molecule type" value="Genomic_DNA"/>
</dbReference>
<organism evidence="1 2">
    <name type="scientific">Heyndrickxia oleronia</name>
    <dbReference type="NCBI Taxonomy" id="38875"/>
    <lineage>
        <taxon>Bacteria</taxon>
        <taxon>Bacillati</taxon>
        <taxon>Bacillota</taxon>
        <taxon>Bacilli</taxon>
        <taxon>Bacillales</taxon>
        <taxon>Bacillaceae</taxon>
        <taxon>Heyndrickxia</taxon>
    </lineage>
</organism>
<evidence type="ECO:0000313" key="1">
    <source>
        <dbReference type="EMBL" id="MDH5162346.1"/>
    </source>
</evidence>
<dbReference type="InterPro" id="IPR036291">
    <property type="entry name" value="NAD(P)-bd_dom_sf"/>
</dbReference>
<sequence length="183" mass="20827">MKHVLVVGGSGMLADVSLWLNNQGYHVSVIARNPHRLKKLIDKVPHKNKITTISVDYNNDEWLRKEIISTVIKNGKIDTVIAWIHSYAENALEIICKEVSNGSDEWNLFHVLGSSSNLIEIQKNVPISENCSYHQIQLGFILEDSYSRWLTDQEISEGVIESISKNKQLHIVGNIEPWDKRPS</sequence>